<name>A0A521ART1_9BACT</name>
<proteinExistence type="predicted"/>
<accession>A0A521ART1</accession>
<dbReference type="OrthoDB" id="129527at2"/>
<keyword evidence="3" id="KW-1185">Reference proteome</keyword>
<feature type="signal peptide" evidence="1">
    <location>
        <begin position="1"/>
        <end position="19"/>
    </location>
</feature>
<dbReference type="RefSeq" id="WP_142452838.1">
    <property type="nucleotide sequence ID" value="NZ_FXTP01000001.1"/>
</dbReference>
<evidence type="ECO:0000313" key="2">
    <source>
        <dbReference type="EMBL" id="SMO37350.1"/>
    </source>
</evidence>
<evidence type="ECO:0008006" key="4">
    <source>
        <dbReference type="Google" id="ProtNLM"/>
    </source>
</evidence>
<dbReference type="Pfam" id="PF16267">
    <property type="entry name" value="DUF4920"/>
    <property type="match status" value="1"/>
</dbReference>
<keyword evidence="1" id="KW-0732">Signal</keyword>
<organism evidence="2 3">
    <name type="scientific">Gracilimonas mengyeensis</name>
    <dbReference type="NCBI Taxonomy" id="1302730"/>
    <lineage>
        <taxon>Bacteria</taxon>
        <taxon>Pseudomonadati</taxon>
        <taxon>Balneolota</taxon>
        <taxon>Balneolia</taxon>
        <taxon>Balneolales</taxon>
        <taxon>Balneolaceae</taxon>
        <taxon>Gracilimonas</taxon>
    </lineage>
</organism>
<sequence length="163" mass="17762">MRSLLIAAMAVLFSTVAFAQQGEVVRLSEPVTVTESYEVFGSEVADWEAPVTLSALIADQKVWADKEVTVKTEVAEVCQKKGCFFIAQDGDQTARVTFKDYGFFVPTDSQGKKVTLVGTFSVNELSEEKAKHYAEDAGEDPDTITGPQKEYAIVATSVLVPKK</sequence>
<protein>
    <recommendedName>
        <fullName evidence="4">DUF4920 domain-containing protein</fullName>
    </recommendedName>
</protein>
<gene>
    <name evidence="2" type="ORF">SAMN06265219_101328</name>
</gene>
<reference evidence="2 3" key="1">
    <citation type="submission" date="2017-05" db="EMBL/GenBank/DDBJ databases">
        <authorList>
            <person name="Varghese N."/>
            <person name="Submissions S."/>
        </authorList>
    </citation>
    <scope>NUCLEOTIDE SEQUENCE [LARGE SCALE GENOMIC DNA]</scope>
    <source>
        <strain evidence="2 3">DSM 21985</strain>
    </source>
</reference>
<evidence type="ECO:0000313" key="3">
    <source>
        <dbReference type="Proteomes" id="UP000317557"/>
    </source>
</evidence>
<evidence type="ECO:0000256" key="1">
    <source>
        <dbReference type="SAM" id="SignalP"/>
    </source>
</evidence>
<dbReference type="EMBL" id="FXTP01000001">
    <property type="protein sequence ID" value="SMO37350.1"/>
    <property type="molecule type" value="Genomic_DNA"/>
</dbReference>
<dbReference type="AlphaFoldDB" id="A0A521ART1"/>
<dbReference type="Proteomes" id="UP000317557">
    <property type="component" value="Unassembled WGS sequence"/>
</dbReference>
<dbReference type="InterPro" id="IPR032577">
    <property type="entry name" value="DUF4920"/>
</dbReference>
<feature type="chain" id="PRO_5021765046" description="DUF4920 domain-containing protein" evidence="1">
    <location>
        <begin position="20"/>
        <end position="163"/>
    </location>
</feature>